<dbReference type="InterPro" id="IPR039298">
    <property type="entry name" value="ACOT13"/>
</dbReference>
<keyword evidence="2" id="KW-0378">Hydrolase</keyword>
<dbReference type="NCBIfam" id="TIGR00369">
    <property type="entry name" value="unchar_dom_1"/>
    <property type="match status" value="1"/>
</dbReference>
<dbReference type="CDD" id="cd03443">
    <property type="entry name" value="PaaI_thioesterase"/>
    <property type="match status" value="1"/>
</dbReference>
<dbReference type="InterPro" id="IPR006683">
    <property type="entry name" value="Thioestr_dom"/>
</dbReference>
<gene>
    <name evidence="4" type="ORF">BALG_03102</name>
</gene>
<accession>A0A0E1X0H8</accession>
<dbReference type="EMBL" id="EQ999542">
    <property type="protein sequence ID" value="EEZ29759.1"/>
    <property type="molecule type" value="Genomic_DNA"/>
</dbReference>
<dbReference type="RefSeq" id="WP_002964822.1">
    <property type="nucleotide sequence ID" value="NZ_EQ999542.1"/>
</dbReference>
<organism evidence="4">
    <name type="scientific">Brucella pinnipedialis M292/94/1</name>
    <dbReference type="NCBI Taxonomy" id="520462"/>
    <lineage>
        <taxon>Bacteria</taxon>
        <taxon>Pseudomonadati</taxon>
        <taxon>Pseudomonadota</taxon>
        <taxon>Alphaproteobacteria</taxon>
        <taxon>Hyphomicrobiales</taxon>
        <taxon>Brucellaceae</taxon>
        <taxon>Brucella/Ochrobactrum group</taxon>
        <taxon>Brucella</taxon>
    </lineage>
</organism>
<evidence type="ECO:0000313" key="4">
    <source>
        <dbReference type="EMBL" id="EEZ29759.1"/>
    </source>
</evidence>
<comment type="similarity">
    <text evidence="1">Belongs to the thioesterase PaaI family.</text>
</comment>
<dbReference type="Gene3D" id="3.10.129.10">
    <property type="entry name" value="Hotdog Thioesterase"/>
    <property type="match status" value="1"/>
</dbReference>
<dbReference type="GeneID" id="93017907"/>
<feature type="domain" description="Thioesterase" evidence="3">
    <location>
        <begin position="46"/>
        <end position="121"/>
    </location>
</feature>
<dbReference type="InterPro" id="IPR029069">
    <property type="entry name" value="HotDog_dom_sf"/>
</dbReference>
<reference evidence="4" key="1">
    <citation type="submission" date="2009-01" db="EMBL/GenBank/DDBJ databases">
        <title>The Genome Sequence of Brucella pinnipedialis M292/94/1.</title>
        <authorList>
            <consortium name="The Broad Institute Genome Sequencing Platform"/>
            <person name="Ward D."/>
            <person name="Young S.K."/>
            <person name="Kodira C.D."/>
            <person name="Zeng Q."/>
            <person name="Koehrsen M."/>
            <person name="Alvarado L."/>
            <person name="Berlin A."/>
            <person name="Borenstein D."/>
            <person name="Chen Z."/>
            <person name="Engels R."/>
            <person name="Freedman E."/>
            <person name="Gellesch M."/>
            <person name="Goldberg J."/>
            <person name="Griggs A."/>
            <person name="Gujja S."/>
            <person name="Heiman D."/>
            <person name="Hepburn T."/>
            <person name="Howarth C."/>
            <person name="Jen D."/>
            <person name="Larson L."/>
            <person name="Lewis B."/>
            <person name="Mehta T."/>
            <person name="Park D."/>
            <person name="Pearson M."/>
            <person name="Roberts A."/>
            <person name="Saif S."/>
            <person name="Shea T."/>
            <person name="Shenoy N."/>
            <person name="Sisk P."/>
            <person name="Stolte C."/>
            <person name="Sykes S."/>
            <person name="Walk T."/>
            <person name="White J."/>
            <person name="Yandava C."/>
            <person name="Whatmore A.M."/>
            <person name="Perrett L.L."/>
            <person name="O'Callaghan D."/>
            <person name="Nusbaum C."/>
            <person name="Galagan J."/>
            <person name="Birren B."/>
        </authorList>
    </citation>
    <scope>NUCLEOTIDE SEQUENCE [LARGE SCALE GENOMIC DNA]</scope>
    <source>
        <strain evidence="4">M292/94/1</strain>
    </source>
</reference>
<evidence type="ECO:0000259" key="3">
    <source>
        <dbReference type="Pfam" id="PF03061"/>
    </source>
</evidence>
<name>A0A0E1X0H8_9HYPH</name>
<dbReference type="GO" id="GO:0047617">
    <property type="term" value="F:fatty acyl-CoA hydrolase activity"/>
    <property type="evidence" value="ECO:0007669"/>
    <property type="project" value="InterPro"/>
</dbReference>
<dbReference type="PANTHER" id="PTHR21660">
    <property type="entry name" value="THIOESTERASE SUPERFAMILY MEMBER-RELATED"/>
    <property type="match status" value="1"/>
</dbReference>
<proteinExistence type="inferred from homology"/>
<evidence type="ECO:0000256" key="2">
    <source>
        <dbReference type="ARBA" id="ARBA00022801"/>
    </source>
</evidence>
<dbReference type="SUPFAM" id="SSF54637">
    <property type="entry name" value="Thioesterase/thiol ester dehydrase-isomerase"/>
    <property type="match status" value="1"/>
</dbReference>
<evidence type="ECO:0000256" key="1">
    <source>
        <dbReference type="ARBA" id="ARBA00008324"/>
    </source>
</evidence>
<dbReference type="HOGENOM" id="CLU_089876_3_1_5"/>
<dbReference type="PANTHER" id="PTHR21660:SF1">
    <property type="entry name" value="ACYL-COENZYME A THIOESTERASE 13"/>
    <property type="match status" value="1"/>
</dbReference>
<dbReference type="Proteomes" id="UP000004659">
    <property type="component" value="Unassembled WGS sequence"/>
</dbReference>
<sequence length="135" mass="14627">MKDVFKNLVPPPTAQLLGWELIDVDVEQGTIRIAFHPDERMLNPRGTVQGGIVAAMLDDTMVPALYALTGGQYLASTIDLNVSFIRPVQPGRVIAEGRVVNRGRSVVFMEAELLSEDGKLLARATSSGIPIELAK</sequence>
<dbReference type="InterPro" id="IPR003736">
    <property type="entry name" value="PAAI_dom"/>
</dbReference>
<protein>
    <submittedName>
        <fullName evidence="4">Thioesterase superfamily protein</fullName>
    </submittedName>
</protein>
<dbReference type="AlphaFoldDB" id="A0A0E1X0H8"/>
<dbReference type="Pfam" id="PF03061">
    <property type="entry name" value="4HBT"/>
    <property type="match status" value="1"/>
</dbReference>